<feature type="transmembrane region" description="Helical" evidence="1">
    <location>
        <begin position="80"/>
        <end position="99"/>
    </location>
</feature>
<dbReference type="AlphaFoldDB" id="A0A9D1W1B2"/>
<keyword evidence="1" id="KW-1133">Transmembrane helix</keyword>
<keyword evidence="1" id="KW-0812">Transmembrane</keyword>
<evidence type="ECO:0000313" key="2">
    <source>
        <dbReference type="EMBL" id="HIX50703.1"/>
    </source>
</evidence>
<comment type="caution">
    <text evidence="2">The sequence shown here is derived from an EMBL/GenBank/DDBJ whole genome shotgun (WGS) entry which is preliminary data.</text>
</comment>
<dbReference type="EMBL" id="DXEW01000028">
    <property type="protein sequence ID" value="HIX50703.1"/>
    <property type="molecule type" value="Genomic_DNA"/>
</dbReference>
<name>A0A9D1W1B2_9FIRM</name>
<protein>
    <submittedName>
        <fullName evidence="2">Uncharacterized protein</fullName>
    </submittedName>
</protein>
<feature type="transmembrane region" description="Helical" evidence="1">
    <location>
        <begin position="111"/>
        <end position="133"/>
    </location>
</feature>
<reference evidence="2" key="1">
    <citation type="journal article" date="2021" name="PeerJ">
        <title>Extensive microbial diversity within the chicken gut microbiome revealed by metagenomics and culture.</title>
        <authorList>
            <person name="Gilroy R."/>
            <person name="Ravi A."/>
            <person name="Getino M."/>
            <person name="Pursley I."/>
            <person name="Horton D.L."/>
            <person name="Alikhan N.F."/>
            <person name="Baker D."/>
            <person name="Gharbi K."/>
            <person name="Hall N."/>
            <person name="Watson M."/>
            <person name="Adriaenssens E.M."/>
            <person name="Foster-Nyarko E."/>
            <person name="Jarju S."/>
            <person name="Secka A."/>
            <person name="Antonio M."/>
            <person name="Oren A."/>
            <person name="Chaudhuri R.R."/>
            <person name="La Ragione R."/>
            <person name="Hildebrand F."/>
            <person name="Pallen M.J."/>
        </authorList>
    </citation>
    <scope>NUCLEOTIDE SEQUENCE</scope>
    <source>
        <strain evidence="2">2189</strain>
    </source>
</reference>
<reference evidence="2" key="2">
    <citation type="submission" date="2021-04" db="EMBL/GenBank/DDBJ databases">
        <authorList>
            <person name="Gilroy R."/>
        </authorList>
    </citation>
    <scope>NUCLEOTIDE SEQUENCE</scope>
    <source>
        <strain evidence="2">2189</strain>
    </source>
</reference>
<sequence length="145" mass="16432">MSRKYSRKDADLRAMQLLALQGWCAVVNSLIFAAFIVLFLITGPYGEGDKTVLYIVFSGILLVCNLLKIIFWKVSVPHRFIVCLWLFIADIALRFYFLFDQYLYITVDVFAVIYTIVLAGLIVAEGGAITLVVNELIQEVKAKKE</sequence>
<evidence type="ECO:0000256" key="1">
    <source>
        <dbReference type="SAM" id="Phobius"/>
    </source>
</evidence>
<organism evidence="2 3">
    <name type="scientific">Candidatus Borkfalkia faecavium</name>
    <dbReference type="NCBI Taxonomy" id="2838508"/>
    <lineage>
        <taxon>Bacteria</taxon>
        <taxon>Bacillati</taxon>
        <taxon>Bacillota</taxon>
        <taxon>Clostridia</taxon>
        <taxon>Christensenellales</taxon>
        <taxon>Christensenellaceae</taxon>
        <taxon>Candidatus Borkfalkia</taxon>
    </lineage>
</organism>
<gene>
    <name evidence="2" type="ORF">H9851_05410</name>
</gene>
<proteinExistence type="predicted"/>
<accession>A0A9D1W1B2</accession>
<feature type="transmembrane region" description="Helical" evidence="1">
    <location>
        <begin position="20"/>
        <end position="41"/>
    </location>
</feature>
<evidence type="ECO:0000313" key="3">
    <source>
        <dbReference type="Proteomes" id="UP000886847"/>
    </source>
</evidence>
<keyword evidence="1" id="KW-0472">Membrane</keyword>
<dbReference type="Proteomes" id="UP000886847">
    <property type="component" value="Unassembled WGS sequence"/>
</dbReference>
<feature type="transmembrane region" description="Helical" evidence="1">
    <location>
        <begin position="53"/>
        <end position="71"/>
    </location>
</feature>